<dbReference type="Proteomes" id="UP000619265">
    <property type="component" value="Unassembled WGS sequence"/>
</dbReference>
<accession>A0A833Y6F1</accession>
<evidence type="ECO:0000256" key="11">
    <source>
        <dbReference type="SAM" id="Phobius"/>
    </source>
</evidence>
<sequence length="201" mass="22292">MGPNKAINLLSNLTWGLPIASGFNYLVRLHFCELESLITKPGERSFTIYIDNQTAEVAADVIMWSKGRATPVFQDYVVKIENKGFEAKSTMFIALHLGKATNSINDVILNGVEGLKLSNIRTTLAKPLSTGTRHESKLKNTIIIVTGSCGGFLILLTLMWFMVLSKTRKTNSYGSYSYPLSKYCRCWPDPSKRKSTGTKAS</sequence>
<dbReference type="InterPro" id="IPR024788">
    <property type="entry name" value="Malectin-like_Carb-bd_dom"/>
</dbReference>
<evidence type="ECO:0000256" key="8">
    <source>
        <dbReference type="ARBA" id="ARBA00022989"/>
    </source>
</evidence>
<gene>
    <name evidence="13" type="ORF">F2P56_000022</name>
</gene>
<evidence type="ECO:0000313" key="14">
    <source>
        <dbReference type="Proteomes" id="UP000619265"/>
    </source>
</evidence>
<proteinExistence type="predicted"/>
<feature type="transmembrane region" description="Helical" evidence="11">
    <location>
        <begin position="142"/>
        <end position="163"/>
    </location>
</feature>
<feature type="domain" description="Malectin-like" evidence="12">
    <location>
        <begin position="12"/>
        <end position="113"/>
    </location>
</feature>
<organism evidence="13 14">
    <name type="scientific">Juglans regia</name>
    <name type="common">English walnut</name>
    <dbReference type="NCBI Taxonomy" id="51240"/>
    <lineage>
        <taxon>Eukaryota</taxon>
        <taxon>Viridiplantae</taxon>
        <taxon>Streptophyta</taxon>
        <taxon>Embryophyta</taxon>
        <taxon>Tracheophyta</taxon>
        <taxon>Spermatophyta</taxon>
        <taxon>Magnoliopsida</taxon>
        <taxon>eudicotyledons</taxon>
        <taxon>Gunneridae</taxon>
        <taxon>Pentapetalae</taxon>
        <taxon>rosids</taxon>
        <taxon>fabids</taxon>
        <taxon>Fagales</taxon>
        <taxon>Juglandaceae</taxon>
        <taxon>Juglans</taxon>
    </lineage>
</organism>
<name>A0A833Y6F1_JUGRE</name>
<evidence type="ECO:0000259" key="12">
    <source>
        <dbReference type="Pfam" id="PF12819"/>
    </source>
</evidence>
<dbReference type="GO" id="GO:0005524">
    <property type="term" value="F:ATP binding"/>
    <property type="evidence" value="ECO:0007669"/>
    <property type="project" value="UniProtKB-KW"/>
</dbReference>
<dbReference type="Pfam" id="PF12819">
    <property type="entry name" value="Malectin_like"/>
    <property type="match status" value="1"/>
</dbReference>
<dbReference type="InterPro" id="IPR045272">
    <property type="entry name" value="ANXUR1/2-like"/>
</dbReference>
<dbReference type="Gramene" id="Jr01_00240_p2">
    <property type="protein sequence ID" value="cds.Jr01_00240_p2"/>
    <property type="gene ID" value="Jr01_00240"/>
</dbReference>
<comment type="subcellular location">
    <subcellularLocation>
        <location evidence="1">Membrane</location>
        <topology evidence="1">Single-pass type I membrane protein</topology>
    </subcellularLocation>
</comment>
<evidence type="ECO:0000256" key="1">
    <source>
        <dbReference type="ARBA" id="ARBA00004479"/>
    </source>
</evidence>
<dbReference type="PANTHER" id="PTHR34590">
    <property type="entry name" value="OS03G0124300 PROTEIN-RELATED"/>
    <property type="match status" value="1"/>
</dbReference>
<keyword evidence="8 11" id="KW-1133">Transmembrane helix</keyword>
<keyword evidence="9 11" id="KW-0472">Membrane</keyword>
<dbReference type="AlphaFoldDB" id="A0A833Y6F1"/>
<dbReference type="Gene3D" id="2.60.120.430">
    <property type="entry name" value="Galactose-binding lectin"/>
    <property type="match status" value="1"/>
</dbReference>
<keyword evidence="2" id="KW-0418">Kinase</keyword>
<dbReference type="EMBL" id="LIHL02000001">
    <property type="protein sequence ID" value="KAF5479174.1"/>
    <property type="molecule type" value="Genomic_DNA"/>
</dbReference>
<reference evidence="13" key="2">
    <citation type="submission" date="2020-03" db="EMBL/GenBank/DDBJ databases">
        <title>Walnut 2.0.</title>
        <authorList>
            <person name="Marrano A."/>
            <person name="Britton M."/>
            <person name="Zimin A.V."/>
            <person name="Zaini P.A."/>
            <person name="Workman R."/>
            <person name="Puiu D."/>
            <person name="Bianco L."/>
            <person name="Allen B.J."/>
            <person name="Troggio M."/>
            <person name="Leslie C.A."/>
            <person name="Timp W."/>
            <person name="Dendekar A."/>
            <person name="Salzberg S.L."/>
            <person name="Neale D.B."/>
        </authorList>
    </citation>
    <scope>NUCLEOTIDE SEQUENCE</scope>
    <source>
        <tissue evidence="13">Leaves</tissue>
    </source>
</reference>
<keyword evidence="2" id="KW-0723">Serine/threonine-protein kinase</keyword>
<protein>
    <recommendedName>
        <fullName evidence="12">Malectin-like domain-containing protein</fullName>
    </recommendedName>
</protein>
<evidence type="ECO:0000256" key="9">
    <source>
        <dbReference type="ARBA" id="ARBA00023136"/>
    </source>
</evidence>
<reference evidence="13" key="1">
    <citation type="submission" date="2015-10" db="EMBL/GenBank/DDBJ databases">
        <authorList>
            <person name="Martinez-Garcia P.J."/>
            <person name="Crepeau M.W."/>
            <person name="Puiu D."/>
            <person name="Gonzalez-Ibeas D."/>
            <person name="Whalen J."/>
            <person name="Stevens K."/>
            <person name="Paul R."/>
            <person name="Butterfield T."/>
            <person name="Britton M."/>
            <person name="Reagan R."/>
            <person name="Chakraborty S."/>
            <person name="Walawage S.L."/>
            <person name="Vasquez-Gross H.A."/>
            <person name="Cardeno C."/>
            <person name="Famula R."/>
            <person name="Pratt K."/>
            <person name="Kuruganti S."/>
            <person name="Aradhya M.K."/>
            <person name="Leslie C.A."/>
            <person name="Dandekar A.M."/>
            <person name="Salzberg S.L."/>
            <person name="Wegrzyn J.L."/>
            <person name="Langley C.H."/>
            <person name="Neale D.B."/>
        </authorList>
    </citation>
    <scope>NUCLEOTIDE SEQUENCE</scope>
    <source>
        <tissue evidence="13">Leaves</tissue>
    </source>
</reference>
<keyword evidence="5" id="KW-0732">Signal</keyword>
<evidence type="ECO:0000256" key="2">
    <source>
        <dbReference type="ARBA" id="ARBA00022527"/>
    </source>
</evidence>
<evidence type="ECO:0000313" key="13">
    <source>
        <dbReference type="EMBL" id="KAF5479174.1"/>
    </source>
</evidence>
<keyword evidence="10" id="KW-0325">Glycoprotein</keyword>
<dbReference type="GO" id="GO:0004674">
    <property type="term" value="F:protein serine/threonine kinase activity"/>
    <property type="evidence" value="ECO:0007669"/>
    <property type="project" value="UniProtKB-KW"/>
</dbReference>
<evidence type="ECO:0000256" key="3">
    <source>
        <dbReference type="ARBA" id="ARBA00022679"/>
    </source>
</evidence>
<dbReference type="GO" id="GO:0004714">
    <property type="term" value="F:transmembrane receptor protein tyrosine kinase activity"/>
    <property type="evidence" value="ECO:0007669"/>
    <property type="project" value="InterPro"/>
</dbReference>
<keyword evidence="7" id="KW-0067">ATP-binding</keyword>
<evidence type="ECO:0000256" key="5">
    <source>
        <dbReference type="ARBA" id="ARBA00022729"/>
    </source>
</evidence>
<evidence type="ECO:0000256" key="7">
    <source>
        <dbReference type="ARBA" id="ARBA00022840"/>
    </source>
</evidence>
<dbReference type="PANTHER" id="PTHR34590:SF15">
    <property type="entry name" value="PROTEIN KINASE DOMAIN-CONTAINING PROTEIN"/>
    <property type="match status" value="1"/>
</dbReference>
<evidence type="ECO:0000256" key="10">
    <source>
        <dbReference type="ARBA" id="ARBA00023180"/>
    </source>
</evidence>
<evidence type="ECO:0000256" key="4">
    <source>
        <dbReference type="ARBA" id="ARBA00022692"/>
    </source>
</evidence>
<evidence type="ECO:0000256" key="6">
    <source>
        <dbReference type="ARBA" id="ARBA00022741"/>
    </source>
</evidence>
<keyword evidence="6" id="KW-0547">Nucleotide-binding</keyword>
<dbReference type="GO" id="GO:0016020">
    <property type="term" value="C:membrane"/>
    <property type="evidence" value="ECO:0007669"/>
    <property type="project" value="UniProtKB-SubCell"/>
</dbReference>
<keyword evidence="3" id="KW-0808">Transferase</keyword>
<comment type="caution">
    <text evidence="13">The sequence shown here is derived from an EMBL/GenBank/DDBJ whole genome shotgun (WGS) entry which is preliminary data.</text>
</comment>
<keyword evidence="4 11" id="KW-0812">Transmembrane</keyword>